<dbReference type="Gene3D" id="3.40.250.10">
    <property type="entry name" value="Rhodanese-like domain"/>
    <property type="match status" value="1"/>
</dbReference>
<dbReference type="PROSITE" id="PS50987">
    <property type="entry name" value="HTH_ARSR_2"/>
    <property type="match status" value="1"/>
</dbReference>
<reference evidence="3 4" key="1">
    <citation type="journal article" date="2016" name="Nat. Commun.">
        <title>Thousands of microbial genomes shed light on interconnected biogeochemical processes in an aquifer system.</title>
        <authorList>
            <person name="Anantharaman K."/>
            <person name="Brown C.T."/>
            <person name="Hug L.A."/>
            <person name="Sharon I."/>
            <person name="Castelle C.J."/>
            <person name="Probst A.J."/>
            <person name="Thomas B.C."/>
            <person name="Singh A."/>
            <person name="Wilkins M.J."/>
            <person name="Karaoz U."/>
            <person name="Brodie E.L."/>
            <person name="Williams K.H."/>
            <person name="Hubbard S.S."/>
            <person name="Banfield J.F."/>
        </authorList>
    </citation>
    <scope>NUCLEOTIDE SEQUENCE [LARGE SCALE GENOMIC DNA]</scope>
</reference>
<dbReference type="InterPro" id="IPR011991">
    <property type="entry name" value="ArsR-like_HTH"/>
</dbReference>
<evidence type="ECO:0000313" key="4">
    <source>
        <dbReference type="Proteomes" id="UP000179076"/>
    </source>
</evidence>
<dbReference type="GO" id="GO:0003700">
    <property type="term" value="F:DNA-binding transcription factor activity"/>
    <property type="evidence" value="ECO:0007669"/>
    <property type="project" value="InterPro"/>
</dbReference>
<sequence length="243" mass="26915">MKKAKTSLSGREFKTTIYEQFARIGKAISSASRLELLDLLCQGPRTVDQLAIASGQTLANASQHLQVLKSARLVDADKSGINVTYRVAGLDVVNFFRAVQGLSRSRLAEVDVMLDQFLRDRGVVETMDRNRLLEEVKRGKVTVIDVRPAAEYQAGHLPGAASIPINELERRLAELPRSRRIVAYCRGPFCVMSIEAVRLLKKKGYNAVRLEEGVTDWAAARLPLESEAPDAKPSRTGRKKNAK</sequence>
<feature type="domain" description="HTH arsR-type" evidence="2">
    <location>
        <begin position="13"/>
        <end position="107"/>
    </location>
</feature>
<dbReference type="EMBL" id="MFSP01000146">
    <property type="protein sequence ID" value="OGI63870.1"/>
    <property type="molecule type" value="Genomic_DNA"/>
</dbReference>
<dbReference type="Pfam" id="PF01022">
    <property type="entry name" value="HTH_5"/>
    <property type="match status" value="1"/>
</dbReference>
<dbReference type="NCBIfam" id="NF033788">
    <property type="entry name" value="HTH_metalloreg"/>
    <property type="match status" value="1"/>
</dbReference>
<name>A0A1F6V2G1_9PROT</name>
<evidence type="ECO:0000313" key="3">
    <source>
        <dbReference type="EMBL" id="OGI63870.1"/>
    </source>
</evidence>
<dbReference type="GO" id="GO:0004792">
    <property type="term" value="F:thiosulfate-cyanide sulfurtransferase activity"/>
    <property type="evidence" value="ECO:0007669"/>
    <property type="project" value="InterPro"/>
</dbReference>
<dbReference type="InterPro" id="IPR001307">
    <property type="entry name" value="Thiosulphate_STrfase_CS"/>
</dbReference>
<dbReference type="CDD" id="cd00158">
    <property type="entry name" value="RHOD"/>
    <property type="match status" value="1"/>
</dbReference>
<dbReference type="PANTHER" id="PTHR43031">
    <property type="entry name" value="FAD-DEPENDENT OXIDOREDUCTASE"/>
    <property type="match status" value="1"/>
</dbReference>
<dbReference type="PROSITE" id="PS00380">
    <property type="entry name" value="RHODANESE_1"/>
    <property type="match status" value="1"/>
</dbReference>
<dbReference type="InterPro" id="IPR001763">
    <property type="entry name" value="Rhodanese-like_dom"/>
</dbReference>
<evidence type="ECO:0000259" key="2">
    <source>
        <dbReference type="PROSITE" id="PS50987"/>
    </source>
</evidence>
<dbReference type="PANTHER" id="PTHR43031:SF16">
    <property type="entry name" value="OXIDOREDUCTASE"/>
    <property type="match status" value="1"/>
</dbReference>
<dbReference type="Proteomes" id="UP000179076">
    <property type="component" value="Unassembled WGS sequence"/>
</dbReference>
<protein>
    <submittedName>
        <fullName evidence="3">ArsR family transcriptional regulator</fullName>
    </submittedName>
</protein>
<dbReference type="InterPro" id="IPR001845">
    <property type="entry name" value="HTH_ArsR_DNA-bd_dom"/>
</dbReference>
<dbReference type="InterPro" id="IPR036390">
    <property type="entry name" value="WH_DNA-bd_sf"/>
</dbReference>
<dbReference type="InterPro" id="IPR036873">
    <property type="entry name" value="Rhodanese-like_dom_sf"/>
</dbReference>
<dbReference type="SUPFAM" id="SSF52821">
    <property type="entry name" value="Rhodanese/Cell cycle control phosphatase"/>
    <property type="match status" value="1"/>
</dbReference>
<dbReference type="InterPro" id="IPR036388">
    <property type="entry name" value="WH-like_DNA-bd_sf"/>
</dbReference>
<dbReference type="FunFam" id="3.40.250.10:FF:000039">
    <property type="entry name" value="ArsR family transcriptional regulator"/>
    <property type="match status" value="1"/>
</dbReference>
<dbReference type="InterPro" id="IPR050229">
    <property type="entry name" value="GlpE_sulfurtransferase"/>
</dbReference>
<organism evidence="3 4">
    <name type="scientific">Candidatus Muproteobacteria bacterium RBG_16_60_9</name>
    <dbReference type="NCBI Taxonomy" id="1817755"/>
    <lineage>
        <taxon>Bacteria</taxon>
        <taxon>Pseudomonadati</taxon>
        <taxon>Pseudomonadota</taxon>
        <taxon>Candidatus Muproteobacteria</taxon>
    </lineage>
</organism>
<dbReference type="SMART" id="SM00418">
    <property type="entry name" value="HTH_ARSR"/>
    <property type="match status" value="1"/>
</dbReference>
<dbReference type="SMART" id="SM00450">
    <property type="entry name" value="RHOD"/>
    <property type="match status" value="1"/>
</dbReference>
<dbReference type="AlphaFoldDB" id="A0A1F6V2G1"/>
<dbReference type="PROSITE" id="PS50206">
    <property type="entry name" value="RHODANESE_3"/>
    <property type="match status" value="1"/>
</dbReference>
<comment type="caution">
    <text evidence="3">The sequence shown here is derived from an EMBL/GenBank/DDBJ whole genome shotgun (WGS) entry which is preliminary data.</text>
</comment>
<gene>
    <name evidence="3" type="ORF">A2W18_11530</name>
</gene>
<dbReference type="Gene3D" id="1.10.10.10">
    <property type="entry name" value="Winged helix-like DNA-binding domain superfamily/Winged helix DNA-binding domain"/>
    <property type="match status" value="1"/>
</dbReference>
<dbReference type="CDD" id="cd00090">
    <property type="entry name" value="HTH_ARSR"/>
    <property type="match status" value="1"/>
</dbReference>
<accession>A0A1F6V2G1</accession>
<proteinExistence type="predicted"/>
<dbReference type="Pfam" id="PF00581">
    <property type="entry name" value="Rhodanese"/>
    <property type="match status" value="1"/>
</dbReference>
<feature type="domain" description="Rhodanese" evidence="1">
    <location>
        <begin position="137"/>
        <end position="226"/>
    </location>
</feature>
<dbReference type="SUPFAM" id="SSF46785">
    <property type="entry name" value="Winged helix' DNA-binding domain"/>
    <property type="match status" value="1"/>
</dbReference>
<evidence type="ECO:0000259" key="1">
    <source>
        <dbReference type="PROSITE" id="PS50206"/>
    </source>
</evidence>